<gene>
    <name evidence="6" type="ORF">SAMN05421770_11318</name>
</gene>
<keyword evidence="3" id="KW-0378">Hydrolase</keyword>
<evidence type="ECO:0000259" key="5">
    <source>
        <dbReference type="Pfam" id="PF22244"/>
    </source>
</evidence>
<dbReference type="SUPFAM" id="SSF53474">
    <property type="entry name" value="alpha/beta-Hydrolases"/>
    <property type="match status" value="1"/>
</dbReference>
<name>A0A239MH86_9BACT</name>
<reference evidence="6 7" key="1">
    <citation type="submission" date="2017-06" db="EMBL/GenBank/DDBJ databases">
        <authorList>
            <person name="Kim H.J."/>
            <person name="Triplett B.A."/>
        </authorList>
    </citation>
    <scope>NUCLEOTIDE SEQUENCE [LARGE SCALE GENOMIC DNA]</scope>
    <source>
        <strain evidence="6 7">DSM 18704</strain>
    </source>
</reference>
<sequence>MTRLKAFAPLAGLAALATCALAQAVTAQDAPKTPKPSPEVVAGIPVNYVEAKAGTYILPDALILNDGKHVRDAKTWIGQRRPEIVSLFETEQFGKAPGRPADESFEVFDKGTPALNGKAIRRQVKIYLTKDKTGPTIQLLMYLPAAATKPAPMLLSINFGAVQNAVDDPGIAPETVWDPKTNTRIQPTGRGFGKLDVEPLLDAGIGVATFYYGDVDPDYLGGFPNGIRARYAKPGGTEDNRPPDDWGTIAAWAWGMSRAQDYLETDKGVDSRRVAIHGISRLGKTAMWAGAHDERFAAVIASCSGEGGAALSHRNYGETIAHLTAPTRYPYQFAANFAKWGGFPDKAPMDANLLVALIAPRPLLLQTGDTDNWSDPKGEFLSAVAAGPVYRLLGKQDLGTDVWPAAKTPILRDGLSYYMHDGGHGMVPSDWGVYVQFLKQTLHPER</sequence>
<keyword evidence="7" id="KW-1185">Reference proteome</keyword>
<dbReference type="Pfam" id="PF22244">
    <property type="entry name" value="GCE_fung"/>
    <property type="match status" value="1"/>
</dbReference>
<dbReference type="InterPro" id="IPR029058">
    <property type="entry name" value="AB_hydrolase_fold"/>
</dbReference>
<dbReference type="Gene3D" id="3.40.50.1820">
    <property type="entry name" value="alpha/beta hydrolase"/>
    <property type="match status" value="1"/>
</dbReference>
<proteinExistence type="predicted"/>
<accession>A0A239MH86</accession>
<dbReference type="InterPro" id="IPR054579">
    <property type="entry name" value="GCE-like_dom"/>
</dbReference>
<feature type="signal peptide" evidence="4">
    <location>
        <begin position="1"/>
        <end position="24"/>
    </location>
</feature>
<evidence type="ECO:0000313" key="6">
    <source>
        <dbReference type="EMBL" id="SNT42031.1"/>
    </source>
</evidence>
<evidence type="ECO:0000256" key="1">
    <source>
        <dbReference type="ARBA" id="ARBA00022487"/>
    </source>
</evidence>
<evidence type="ECO:0000313" key="7">
    <source>
        <dbReference type="Proteomes" id="UP000198356"/>
    </source>
</evidence>
<dbReference type="GO" id="GO:0052689">
    <property type="term" value="F:carboxylic ester hydrolase activity"/>
    <property type="evidence" value="ECO:0007669"/>
    <property type="project" value="UniProtKB-KW"/>
</dbReference>
<dbReference type="RefSeq" id="WP_245818146.1">
    <property type="nucleotide sequence ID" value="NZ_FZOU01000013.1"/>
</dbReference>
<evidence type="ECO:0000256" key="2">
    <source>
        <dbReference type="ARBA" id="ARBA00022729"/>
    </source>
</evidence>
<dbReference type="EMBL" id="FZOU01000013">
    <property type="protein sequence ID" value="SNT42031.1"/>
    <property type="molecule type" value="Genomic_DNA"/>
</dbReference>
<protein>
    <recommendedName>
        <fullName evidence="5">4-O-methyl-glucuronoyl methylesterase-like domain-containing protein</fullName>
    </recommendedName>
</protein>
<organism evidence="6 7">
    <name type="scientific">Granulicella rosea</name>
    <dbReference type="NCBI Taxonomy" id="474952"/>
    <lineage>
        <taxon>Bacteria</taxon>
        <taxon>Pseudomonadati</taxon>
        <taxon>Acidobacteriota</taxon>
        <taxon>Terriglobia</taxon>
        <taxon>Terriglobales</taxon>
        <taxon>Acidobacteriaceae</taxon>
        <taxon>Granulicella</taxon>
    </lineage>
</organism>
<feature type="chain" id="PRO_5012218616" description="4-O-methyl-glucuronoyl methylesterase-like domain-containing protein" evidence="4">
    <location>
        <begin position="25"/>
        <end position="446"/>
    </location>
</feature>
<dbReference type="Proteomes" id="UP000198356">
    <property type="component" value="Unassembled WGS sequence"/>
</dbReference>
<keyword evidence="1" id="KW-0719">Serine esterase</keyword>
<dbReference type="AlphaFoldDB" id="A0A239MH86"/>
<keyword evidence="2 4" id="KW-0732">Signal</keyword>
<evidence type="ECO:0000256" key="4">
    <source>
        <dbReference type="SAM" id="SignalP"/>
    </source>
</evidence>
<evidence type="ECO:0000256" key="3">
    <source>
        <dbReference type="ARBA" id="ARBA00022801"/>
    </source>
</evidence>
<feature type="domain" description="4-O-methyl-glucuronoyl methylesterase-like" evidence="5">
    <location>
        <begin position="245"/>
        <end position="394"/>
    </location>
</feature>